<accession>A0ABX8BNH4</accession>
<dbReference type="Proteomes" id="UP000676079">
    <property type="component" value="Chromosome"/>
</dbReference>
<evidence type="ECO:0000256" key="1">
    <source>
        <dbReference type="SAM" id="MobiDB-lite"/>
    </source>
</evidence>
<sequence length="131" mass="14726">MNGRTGLTWAEFARLAAPRTRPENAAPPTAGPLPRRTSTTRTPVRTTEKENTMPEPTTAARKRRTDRPVTRVQRERADELFDRLSSLLRDAADPTVDPASVLRRADRAFEALHRYLRGGGALPTPWLDARR</sequence>
<feature type="compositionally biased region" description="Low complexity" evidence="1">
    <location>
        <begin position="35"/>
        <end position="45"/>
    </location>
</feature>
<gene>
    <name evidence="2" type="ORF">KGD84_26890</name>
</gene>
<evidence type="ECO:0000313" key="2">
    <source>
        <dbReference type="EMBL" id="QUX21953.1"/>
    </source>
</evidence>
<feature type="region of interest" description="Disordered" evidence="1">
    <location>
        <begin position="1"/>
        <end position="74"/>
    </location>
</feature>
<organism evidence="2 3">
    <name type="scientific">Nocardiopsis changdeensis</name>
    <dbReference type="NCBI Taxonomy" id="2831969"/>
    <lineage>
        <taxon>Bacteria</taxon>
        <taxon>Bacillati</taxon>
        <taxon>Actinomycetota</taxon>
        <taxon>Actinomycetes</taxon>
        <taxon>Streptosporangiales</taxon>
        <taxon>Nocardiopsidaceae</taxon>
        <taxon>Nocardiopsis</taxon>
    </lineage>
</organism>
<name>A0ABX8BNH4_9ACTN</name>
<dbReference type="RefSeq" id="WP_220563175.1">
    <property type="nucleotide sequence ID" value="NZ_CP074133.1"/>
</dbReference>
<protein>
    <submittedName>
        <fullName evidence="2">Uncharacterized protein</fullName>
    </submittedName>
</protein>
<dbReference type="EMBL" id="CP074133">
    <property type="protein sequence ID" value="QUX21953.1"/>
    <property type="molecule type" value="Genomic_DNA"/>
</dbReference>
<keyword evidence="3" id="KW-1185">Reference proteome</keyword>
<evidence type="ECO:0000313" key="3">
    <source>
        <dbReference type="Proteomes" id="UP000676079"/>
    </source>
</evidence>
<proteinExistence type="predicted"/>
<reference evidence="2 3" key="1">
    <citation type="submission" date="2021-05" db="EMBL/GenBank/DDBJ databases">
        <title>Direct Submission.</title>
        <authorList>
            <person name="Li K."/>
            <person name="Gao J."/>
        </authorList>
    </citation>
    <scope>NUCLEOTIDE SEQUENCE [LARGE SCALE GENOMIC DNA]</scope>
    <source>
        <strain evidence="2 3">Mg02</strain>
    </source>
</reference>